<dbReference type="GeneID" id="108569129"/>
<evidence type="ECO:0000313" key="6">
    <source>
        <dbReference type="RefSeq" id="XP_017786056.1"/>
    </source>
</evidence>
<dbReference type="InterPro" id="IPR045227">
    <property type="entry name" value="WDR18/Ipi3/RID3"/>
</dbReference>
<dbReference type="InterPro" id="IPR001680">
    <property type="entry name" value="WD40_rpt"/>
</dbReference>
<dbReference type="PROSITE" id="PS50082">
    <property type="entry name" value="WD_REPEATS_2"/>
    <property type="match status" value="1"/>
</dbReference>
<evidence type="ECO:0000313" key="5">
    <source>
        <dbReference type="RefSeq" id="XP_017786048.1"/>
    </source>
</evidence>
<evidence type="ECO:0000256" key="2">
    <source>
        <dbReference type="ARBA" id="ARBA00022737"/>
    </source>
</evidence>
<accession>A0ABM1NGW3</accession>
<dbReference type="SUPFAM" id="SSF50978">
    <property type="entry name" value="WD40 repeat-like"/>
    <property type="match status" value="1"/>
</dbReference>
<dbReference type="PROSITE" id="PS00678">
    <property type="entry name" value="WD_REPEATS_1"/>
    <property type="match status" value="1"/>
</dbReference>
<dbReference type="InterPro" id="IPR019775">
    <property type="entry name" value="WD40_repeat_CS"/>
</dbReference>
<protein>
    <submittedName>
        <fullName evidence="5 6">WD repeat-containing protein 18</fullName>
    </submittedName>
</protein>
<dbReference type="Pfam" id="PF00400">
    <property type="entry name" value="WD40"/>
    <property type="match status" value="2"/>
</dbReference>
<dbReference type="PANTHER" id="PTHR18763">
    <property type="entry name" value="WD-REPEAT PROTEIN 18"/>
    <property type="match status" value="1"/>
</dbReference>
<organism evidence="4 7">
    <name type="scientific">Nicrophorus vespilloides</name>
    <name type="common">Boreal carrion beetle</name>
    <dbReference type="NCBI Taxonomy" id="110193"/>
    <lineage>
        <taxon>Eukaryota</taxon>
        <taxon>Metazoa</taxon>
        <taxon>Ecdysozoa</taxon>
        <taxon>Arthropoda</taxon>
        <taxon>Hexapoda</taxon>
        <taxon>Insecta</taxon>
        <taxon>Pterygota</taxon>
        <taxon>Neoptera</taxon>
        <taxon>Endopterygota</taxon>
        <taxon>Coleoptera</taxon>
        <taxon>Polyphaga</taxon>
        <taxon>Staphyliniformia</taxon>
        <taxon>Silphidae</taxon>
        <taxon>Nicrophorinae</taxon>
        <taxon>Nicrophorus</taxon>
    </lineage>
</organism>
<reference evidence="5 6" key="1">
    <citation type="submission" date="2025-05" db="UniProtKB">
        <authorList>
            <consortium name="RefSeq"/>
        </authorList>
    </citation>
    <scope>IDENTIFICATION</scope>
    <source>
        <tissue evidence="5 6">Whole Larva</tissue>
    </source>
</reference>
<dbReference type="SMART" id="SM00320">
    <property type="entry name" value="WD40"/>
    <property type="match status" value="5"/>
</dbReference>
<keyword evidence="1 3" id="KW-0853">WD repeat</keyword>
<dbReference type="PROSITE" id="PS50294">
    <property type="entry name" value="WD_REPEATS_REGION"/>
    <property type="match status" value="1"/>
</dbReference>
<proteinExistence type="predicted"/>
<evidence type="ECO:0000256" key="1">
    <source>
        <dbReference type="ARBA" id="ARBA00022574"/>
    </source>
</evidence>
<evidence type="ECO:0000313" key="7">
    <source>
        <dbReference type="RefSeq" id="XP_017786063.1"/>
    </source>
</evidence>
<dbReference type="RefSeq" id="XP_017786063.1">
    <property type="nucleotide sequence ID" value="XM_017930574.1"/>
</dbReference>
<dbReference type="RefSeq" id="XP_017786056.1">
    <property type="nucleotide sequence ID" value="XM_017930567.1"/>
</dbReference>
<dbReference type="Proteomes" id="UP000695000">
    <property type="component" value="Unplaced"/>
</dbReference>
<feature type="repeat" description="WD" evidence="3">
    <location>
        <begin position="270"/>
        <end position="311"/>
    </location>
</feature>
<dbReference type="RefSeq" id="XP_017786048.1">
    <property type="nucleotide sequence ID" value="XM_017930559.1"/>
</dbReference>
<evidence type="ECO:0000313" key="4">
    <source>
        <dbReference type="Proteomes" id="UP000695000"/>
    </source>
</evidence>
<dbReference type="Gene3D" id="2.130.10.10">
    <property type="entry name" value="YVTN repeat-like/Quinoprotein amine dehydrogenase"/>
    <property type="match status" value="2"/>
</dbReference>
<evidence type="ECO:0000256" key="3">
    <source>
        <dbReference type="PROSITE-ProRule" id="PRU00221"/>
    </source>
</evidence>
<keyword evidence="2" id="KW-0677">Repeat</keyword>
<dbReference type="InterPro" id="IPR036322">
    <property type="entry name" value="WD40_repeat_dom_sf"/>
</dbReference>
<sequence>MAKELLLTSQLQNSQQVSCCFWDYSNGNVLQVYKNGGSVPKKSMCLLGNDFLITAEHTKPLLHIWPLNNQEPLKNVRLVTPEPVNALAVCPRNTYLAVGIMSKLYIWELCSGKLLSVQQIHYQPITCIQFSNSGGYLVVTGEDGLIVTYNILDLINIKYKHKAQSELGQVDPLYKRMDHALPIHDLHIGKFSFKSRFATVSSDQTLRLYQLSDGELLLTLIFNSALTALCFDAPFFNAFVGNQEGLISMFDLTSSPRSLEHHVEESTLNFVGHKGKVTCLETNLFNNRLASASEDLNIFIWELKSRQILRKIELKSVPSNLKFVLTSEEMFCQNHKPNIVINSLERSLETDLNDTVVSTLQNDTRCVRESWIKRRDQEEQDNIEDLRAQIITIKKHNIELFTQLKMYQKLNI</sequence>
<keyword evidence="4" id="KW-1185">Reference proteome</keyword>
<dbReference type="InterPro" id="IPR015943">
    <property type="entry name" value="WD40/YVTN_repeat-like_dom_sf"/>
</dbReference>
<dbReference type="PANTHER" id="PTHR18763:SF0">
    <property type="entry name" value="WD REPEAT-CONTAINING PROTEIN 18"/>
    <property type="match status" value="1"/>
</dbReference>
<gene>
    <name evidence="5 6 7" type="primary">LOC108569129</name>
</gene>
<name>A0ABM1NGW3_NICVS</name>